<keyword evidence="2" id="KW-1185">Reference proteome</keyword>
<dbReference type="Proteomes" id="UP000050786">
    <property type="component" value="Unassembled WGS sequence"/>
</dbReference>
<reference evidence="2" key="1">
    <citation type="submission" date="2015-09" db="EMBL/GenBank/DDBJ databases">
        <authorList>
            <person name="Rodrigo-Torres L."/>
            <person name="Arahal D.R."/>
        </authorList>
    </citation>
    <scope>NUCLEOTIDE SEQUENCE [LARGE SCALE GENOMIC DNA]</scope>
    <source>
        <strain evidence="2">CECT 4293</strain>
    </source>
</reference>
<name>A0A0P1E3B6_9RHOB</name>
<gene>
    <name evidence="1" type="ORF">RUM4293_01271</name>
</gene>
<evidence type="ECO:0000313" key="1">
    <source>
        <dbReference type="EMBL" id="CUH42383.1"/>
    </source>
</evidence>
<accession>A0A0P1E3B6</accession>
<protein>
    <submittedName>
        <fullName evidence="1">Uncharacterized protein</fullName>
    </submittedName>
</protein>
<dbReference type="EMBL" id="CYPS01000021">
    <property type="protein sequence ID" value="CUH42383.1"/>
    <property type="molecule type" value="Genomic_DNA"/>
</dbReference>
<evidence type="ECO:0000313" key="2">
    <source>
        <dbReference type="Proteomes" id="UP000050786"/>
    </source>
</evidence>
<dbReference type="AlphaFoldDB" id="A0A0P1E3B6"/>
<organism evidence="1 2">
    <name type="scientific">Ruegeria atlantica</name>
    <dbReference type="NCBI Taxonomy" id="81569"/>
    <lineage>
        <taxon>Bacteria</taxon>
        <taxon>Pseudomonadati</taxon>
        <taxon>Pseudomonadota</taxon>
        <taxon>Alphaproteobacteria</taxon>
        <taxon>Rhodobacterales</taxon>
        <taxon>Roseobacteraceae</taxon>
        <taxon>Ruegeria</taxon>
    </lineage>
</organism>
<proteinExistence type="predicted"/>
<sequence length="197" mass="22269">MDKTVERLETRIGVTSRLRRLDGPEQIWFLPDGEKLSFPVALDIQSVAPGSREVDWRIDAHMTLQNRVPIMAALHITNPSGIDPAHMKAFFRWETPLDVVRILVPDLLRRGVDPFDYNYPTRGFPDAAIQSRHPLSALTDDFLREIADQYRAIGRGYSAKIAAEFGVSKRTAVSWVEKARKKGILGKTRPGKYGEDV</sequence>